<sequence length="119" mass="13664">MRALLRGNPVAAHFVEVLTEVTAWPDVKVYGIKRQRAELESALNYGEYLRMSRHGSPKGDFAYVYAHNGVINLRLPQDTDDELLDRFALAAYRLEGGNREYRISVRIVDDETRDQAIRL</sequence>
<evidence type="ECO:0000313" key="1">
    <source>
        <dbReference type="EMBL" id="MFF8279689.1"/>
    </source>
</evidence>
<keyword evidence="2" id="KW-1185">Reference proteome</keyword>
<organism evidence="1 2">
    <name type="scientific">Streptomyces lateritius</name>
    <dbReference type="NCBI Taxonomy" id="67313"/>
    <lineage>
        <taxon>Bacteria</taxon>
        <taxon>Bacillati</taxon>
        <taxon>Actinomycetota</taxon>
        <taxon>Actinomycetes</taxon>
        <taxon>Kitasatosporales</taxon>
        <taxon>Streptomycetaceae</taxon>
        <taxon>Streptomyces</taxon>
    </lineage>
</organism>
<proteinExistence type="predicted"/>
<evidence type="ECO:0000313" key="2">
    <source>
        <dbReference type="Proteomes" id="UP001603013"/>
    </source>
</evidence>
<dbReference type="Proteomes" id="UP001603013">
    <property type="component" value="Unassembled WGS sequence"/>
</dbReference>
<gene>
    <name evidence="1" type="ORF">ACF05T_26860</name>
</gene>
<accession>A0ABW6YIK7</accession>
<dbReference type="EMBL" id="JBIBSM010000016">
    <property type="protein sequence ID" value="MFF8279689.1"/>
    <property type="molecule type" value="Genomic_DNA"/>
</dbReference>
<dbReference type="RefSeq" id="WP_391936618.1">
    <property type="nucleotide sequence ID" value="NZ_JBIBSM010000016.1"/>
</dbReference>
<reference evidence="1 2" key="1">
    <citation type="submission" date="2024-10" db="EMBL/GenBank/DDBJ databases">
        <title>The Natural Products Discovery Center: Release of the First 8490 Sequenced Strains for Exploring Actinobacteria Biosynthetic Diversity.</title>
        <authorList>
            <person name="Kalkreuter E."/>
            <person name="Kautsar S.A."/>
            <person name="Yang D."/>
            <person name="Bader C.D."/>
            <person name="Teijaro C.N."/>
            <person name="Fluegel L."/>
            <person name="Davis C.M."/>
            <person name="Simpson J.R."/>
            <person name="Lauterbach L."/>
            <person name="Steele A.D."/>
            <person name="Gui C."/>
            <person name="Meng S."/>
            <person name="Li G."/>
            <person name="Viehrig K."/>
            <person name="Ye F."/>
            <person name="Su P."/>
            <person name="Kiefer A.F."/>
            <person name="Nichols A."/>
            <person name="Cepeda A.J."/>
            <person name="Yan W."/>
            <person name="Fan B."/>
            <person name="Jiang Y."/>
            <person name="Adhikari A."/>
            <person name="Zheng C.-J."/>
            <person name="Schuster L."/>
            <person name="Cowan T.M."/>
            <person name="Smanski M.J."/>
            <person name="Chevrette M.G."/>
            <person name="De Carvalho L.P.S."/>
            <person name="Shen B."/>
        </authorList>
    </citation>
    <scope>NUCLEOTIDE SEQUENCE [LARGE SCALE GENOMIC DNA]</scope>
    <source>
        <strain evidence="1 2">NPDC015755</strain>
    </source>
</reference>
<comment type="caution">
    <text evidence="1">The sequence shown here is derived from an EMBL/GenBank/DDBJ whole genome shotgun (WGS) entry which is preliminary data.</text>
</comment>
<protein>
    <submittedName>
        <fullName evidence="1">Uncharacterized protein</fullName>
    </submittedName>
</protein>
<name>A0ABW6YIK7_9ACTN</name>